<keyword evidence="5 9" id="KW-0812">Transmembrane</keyword>
<gene>
    <name evidence="12" type="ORF">FIV39_16390</name>
    <name evidence="11" type="ORF">SAMN04490186_0425</name>
</gene>
<evidence type="ECO:0000256" key="7">
    <source>
        <dbReference type="ARBA" id="ARBA00023047"/>
    </source>
</evidence>
<comment type="similarity">
    <text evidence="2">Belongs to the ABC-2 integral membrane protein family.</text>
</comment>
<evidence type="ECO:0000256" key="3">
    <source>
        <dbReference type="ARBA" id="ARBA00022448"/>
    </source>
</evidence>
<feature type="transmembrane region" description="Helical" evidence="9">
    <location>
        <begin position="84"/>
        <end position="105"/>
    </location>
</feature>
<dbReference type="PANTHER" id="PTHR30413:SF10">
    <property type="entry name" value="CAPSULE POLYSACCHARIDE EXPORT INNER-MEMBRANE PROTEIN CTRC"/>
    <property type="match status" value="1"/>
</dbReference>
<reference evidence="12 14" key="2">
    <citation type="submission" date="2019-06" db="EMBL/GenBank/DDBJ databases">
        <title>Pseudomonas bimorpha sp. nov. isolated from bovine raw milk and skim milk concentrate.</title>
        <authorList>
            <person name="Hofmann K."/>
            <person name="Huptas C."/>
            <person name="Doll E."/>
            <person name="Scherer S."/>
            <person name="Wenning M."/>
        </authorList>
    </citation>
    <scope>NUCLEOTIDE SEQUENCE [LARGE SCALE GENOMIC DNA]</scope>
    <source>
        <strain evidence="12 14">DSM 17515</strain>
    </source>
</reference>
<dbReference type="GO" id="GO:0005886">
    <property type="term" value="C:plasma membrane"/>
    <property type="evidence" value="ECO:0007669"/>
    <property type="project" value="UniProtKB-SubCell"/>
</dbReference>
<dbReference type="GO" id="GO:0015920">
    <property type="term" value="P:lipopolysaccharide transport"/>
    <property type="evidence" value="ECO:0007669"/>
    <property type="project" value="TreeGrafter"/>
</dbReference>
<evidence type="ECO:0000256" key="1">
    <source>
        <dbReference type="ARBA" id="ARBA00004651"/>
    </source>
</evidence>
<reference evidence="11 13" key="1">
    <citation type="submission" date="2016-10" db="EMBL/GenBank/DDBJ databases">
        <authorList>
            <person name="Varghese N."/>
            <person name="Submissions S."/>
        </authorList>
    </citation>
    <scope>NUCLEOTIDE SEQUENCE [LARGE SCALE GENOMIC DNA]</scope>
    <source>
        <strain evidence="11 13">BS2976</strain>
    </source>
</reference>
<feature type="domain" description="ABC-2 type transporter transmembrane" evidence="10">
    <location>
        <begin position="36"/>
        <end position="232"/>
    </location>
</feature>
<dbReference type="OrthoDB" id="9796017at2"/>
<keyword evidence="8 9" id="KW-0472">Membrane</keyword>
<dbReference type="InterPro" id="IPR013525">
    <property type="entry name" value="ABC2_TM"/>
</dbReference>
<evidence type="ECO:0000256" key="9">
    <source>
        <dbReference type="SAM" id="Phobius"/>
    </source>
</evidence>
<keyword evidence="4" id="KW-1003">Cell membrane</keyword>
<dbReference type="EMBL" id="FNKM01000002">
    <property type="protein sequence ID" value="SDQ41897.1"/>
    <property type="molecule type" value="Genomic_DNA"/>
</dbReference>
<evidence type="ECO:0000256" key="4">
    <source>
        <dbReference type="ARBA" id="ARBA00022475"/>
    </source>
</evidence>
<accession>A0A1H1AQE3</accession>
<sequence length="273" mass="30837">MTDSHSVTIKVNFPFREGLHDIVQSMKKFGMAFFFAWGDTKARYRRSILGPWWMVLSTAVSVAGLGFLWSMLLKDDPVKLVPSLTVGLVIWQFLSGCILEAPSIFSRNAHFIRNIKIPFFVFPLQLLLRQLINLCHNAVVVIAVIAYFGVKLSCVHLLIIPGLLLVVFNLAWIVVLVALVGARFRDAEQIIGAIMPLMFFLSPVIFRPSQLAMAQEIVWLNPFSYFITLVRDPIMGVTPPAFVYQVSIVSLCVGGILTLYMLGKHRRHISFWI</sequence>
<evidence type="ECO:0000256" key="8">
    <source>
        <dbReference type="ARBA" id="ARBA00023136"/>
    </source>
</evidence>
<organism evidence="12 14">
    <name type="scientific">Pseudomonas grimontii</name>
    <dbReference type="NCBI Taxonomy" id="129847"/>
    <lineage>
        <taxon>Bacteria</taxon>
        <taxon>Pseudomonadati</taxon>
        <taxon>Pseudomonadota</taxon>
        <taxon>Gammaproteobacteria</taxon>
        <taxon>Pseudomonadales</taxon>
        <taxon>Pseudomonadaceae</taxon>
        <taxon>Pseudomonas</taxon>
    </lineage>
</organism>
<keyword evidence="13" id="KW-1185">Reference proteome</keyword>
<evidence type="ECO:0000259" key="10">
    <source>
        <dbReference type="Pfam" id="PF01061"/>
    </source>
</evidence>
<dbReference type="Pfam" id="PF01061">
    <property type="entry name" value="ABC2_membrane"/>
    <property type="match status" value="1"/>
</dbReference>
<dbReference type="Proteomes" id="UP000198740">
    <property type="component" value="Unassembled WGS sequence"/>
</dbReference>
<dbReference type="GO" id="GO:0140359">
    <property type="term" value="F:ABC-type transporter activity"/>
    <property type="evidence" value="ECO:0007669"/>
    <property type="project" value="InterPro"/>
</dbReference>
<feature type="transmembrane region" description="Helical" evidence="9">
    <location>
        <begin position="126"/>
        <end position="149"/>
    </location>
</feature>
<evidence type="ECO:0000256" key="2">
    <source>
        <dbReference type="ARBA" id="ARBA00007783"/>
    </source>
</evidence>
<keyword evidence="3" id="KW-0813">Transport</keyword>
<keyword evidence="7" id="KW-0625">Polysaccharide transport</keyword>
<evidence type="ECO:0000313" key="13">
    <source>
        <dbReference type="Proteomes" id="UP000198740"/>
    </source>
</evidence>
<name>A0A1H1AQE3_9PSED</name>
<proteinExistence type="inferred from homology"/>
<keyword evidence="7" id="KW-0762">Sugar transport</keyword>
<feature type="transmembrane region" description="Helical" evidence="9">
    <location>
        <begin position="155"/>
        <end position="182"/>
    </location>
</feature>
<comment type="subcellular location">
    <subcellularLocation>
        <location evidence="1">Cell membrane</location>
        <topology evidence="1">Multi-pass membrane protein</topology>
    </subcellularLocation>
</comment>
<protein>
    <submittedName>
        <fullName evidence="12">ABC transporter permease</fullName>
    </submittedName>
    <submittedName>
        <fullName evidence="11">Lipopolysaccharide transport system permease protein</fullName>
    </submittedName>
</protein>
<dbReference type="Proteomes" id="UP000317267">
    <property type="component" value="Unassembled WGS sequence"/>
</dbReference>
<dbReference type="EMBL" id="VFES01000009">
    <property type="protein sequence ID" value="TWR65468.1"/>
    <property type="molecule type" value="Genomic_DNA"/>
</dbReference>
<dbReference type="GO" id="GO:0015774">
    <property type="term" value="P:polysaccharide transport"/>
    <property type="evidence" value="ECO:0007669"/>
    <property type="project" value="UniProtKB-KW"/>
</dbReference>
<evidence type="ECO:0000256" key="6">
    <source>
        <dbReference type="ARBA" id="ARBA00022989"/>
    </source>
</evidence>
<evidence type="ECO:0000313" key="12">
    <source>
        <dbReference type="EMBL" id="TWR65468.1"/>
    </source>
</evidence>
<evidence type="ECO:0000256" key="5">
    <source>
        <dbReference type="ARBA" id="ARBA00022692"/>
    </source>
</evidence>
<dbReference type="AlphaFoldDB" id="A0A1H1AQE3"/>
<keyword evidence="6 9" id="KW-1133">Transmembrane helix</keyword>
<dbReference type="PANTHER" id="PTHR30413">
    <property type="entry name" value="INNER MEMBRANE TRANSPORT PERMEASE"/>
    <property type="match status" value="1"/>
</dbReference>
<feature type="transmembrane region" description="Helical" evidence="9">
    <location>
        <begin position="51"/>
        <end position="72"/>
    </location>
</feature>
<evidence type="ECO:0000313" key="14">
    <source>
        <dbReference type="Proteomes" id="UP000317267"/>
    </source>
</evidence>
<feature type="transmembrane region" description="Helical" evidence="9">
    <location>
        <begin position="189"/>
        <end position="206"/>
    </location>
</feature>
<evidence type="ECO:0000313" key="11">
    <source>
        <dbReference type="EMBL" id="SDQ41897.1"/>
    </source>
</evidence>
<feature type="transmembrane region" description="Helical" evidence="9">
    <location>
        <begin position="242"/>
        <end position="262"/>
    </location>
</feature>
<comment type="caution">
    <text evidence="12">The sequence shown here is derived from an EMBL/GenBank/DDBJ whole genome shotgun (WGS) entry which is preliminary data.</text>
</comment>